<dbReference type="Proteomes" id="UP001286313">
    <property type="component" value="Unassembled WGS sequence"/>
</dbReference>
<protein>
    <submittedName>
        <fullName evidence="2">Uncharacterized protein</fullName>
    </submittedName>
</protein>
<keyword evidence="3" id="KW-1185">Reference proteome</keyword>
<evidence type="ECO:0000256" key="1">
    <source>
        <dbReference type="SAM" id="MobiDB-lite"/>
    </source>
</evidence>
<sequence>MGRIIRHLGKEQQSAVAGKHTINKSSLINVITTSSASFCFWIVRSPSRQCVRQPGLGEGPCGGLILKPAPVRGGVADPMRTTHAPPDPLVHHTTYMCPRPPRSTPPSLQQQRRRSGASAVGGHN</sequence>
<dbReference type="EMBL" id="JAWQEG010000111">
    <property type="protein sequence ID" value="KAK3894424.1"/>
    <property type="molecule type" value="Genomic_DNA"/>
</dbReference>
<gene>
    <name evidence="2" type="ORF">Pcinc_001820</name>
</gene>
<evidence type="ECO:0000313" key="2">
    <source>
        <dbReference type="EMBL" id="KAK3894424.1"/>
    </source>
</evidence>
<organism evidence="2 3">
    <name type="scientific">Petrolisthes cinctipes</name>
    <name type="common">Flat porcelain crab</name>
    <dbReference type="NCBI Taxonomy" id="88211"/>
    <lineage>
        <taxon>Eukaryota</taxon>
        <taxon>Metazoa</taxon>
        <taxon>Ecdysozoa</taxon>
        <taxon>Arthropoda</taxon>
        <taxon>Crustacea</taxon>
        <taxon>Multicrustacea</taxon>
        <taxon>Malacostraca</taxon>
        <taxon>Eumalacostraca</taxon>
        <taxon>Eucarida</taxon>
        <taxon>Decapoda</taxon>
        <taxon>Pleocyemata</taxon>
        <taxon>Anomura</taxon>
        <taxon>Galatheoidea</taxon>
        <taxon>Porcellanidae</taxon>
        <taxon>Petrolisthes</taxon>
    </lineage>
</organism>
<feature type="region of interest" description="Disordered" evidence="1">
    <location>
        <begin position="72"/>
        <end position="124"/>
    </location>
</feature>
<proteinExistence type="predicted"/>
<accession>A0AAE1GML0</accession>
<evidence type="ECO:0000313" key="3">
    <source>
        <dbReference type="Proteomes" id="UP001286313"/>
    </source>
</evidence>
<reference evidence="2" key="1">
    <citation type="submission" date="2023-10" db="EMBL/GenBank/DDBJ databases">
        <title>Genome assemblies of two species of porcelain crab, Petrolisthes cinctipes and Petrolisthes manimaculis (Anomura: Porcellanidae).</title>
        <authorList>
            <person name="Angst P."/>
        </authorList>
    </citation>
    <scope>NUCLEOTIDE SEQUENCE</scope>
    <source>
        <strain evidence="2">PB745_01</strain>
        <tissue evidence="2">Gill</tissue>
    </source>
</reference>
<name>A0AAE1GML0_PETCI</name>
<dbReference type="AlphaFoldDB" id="A0AAE1GML0"/>
<comment type="caution">
    <text evidence="2">The sequence shown here is derived from an EMBL/GenBank/DDBJ whole genome shotgun (WGS) entry which is preliminary data.</text>
</comment>